<dbReference type="GO" id="GO:0016020">
    <property type="term" value="C:membrane"/>
    <property type="evidence" value="ECO:0007669"/>
    <property type="project" value="InterPro"/>
</dbReference>
<dbReference type="PANTHER" id="PTHR34220:SF7">
    <property type="entry name" value="SENSOR HISTIDINE KINASE YPDA"/>
    <property type="match status" value="1"/>
</dbReference>
<evidence type="ECO:0000256" key="1">
    <source>
        <dbReference type="SAM" id="Phobius"/>
    </source>
</evidence>
<keyword evidence="1" id="KW-0472">Membrane</keyword>
<dbReference type="GO" id="GO:0000155">
    <property type="term" value="F:phosphorelay sensor kinase activity"/>
    <property type="evidence" value="ECO:0007669"/>
    <property type="project" value="InterPro"/>
</dbReference>
<organism evidence="3 4">
    <name type="scientific">Coprobacter secundus subsp. similis</name>
    <dbReference type="NCBI Taxonomy" id="2751153"/>
    <lineage>
        <taxon>Bacteria</taxon>
        <taxon>Pseudomonadati</taxon>
        <taxon>Bacteroidota</taxon>
        <taxon>Bacteroidia</taxon>
        <taxon>Bacteroidales</taxon>
        <taxon>Barnesiellaceae</taxon>
        <taxon>Coprobacter</taxon>
    </lineage>
</organism>
<dbReference type="Proteomes" id="UP000594042">
    <property type="component" value="Chromosome"/>
</dbReference>
<feature type="transmembrane region" description="Helical" evidence="1">
    <location>
        <begin position="144"/>
        <end position="162"/>
    </location>
</feature>
<dbReference type="EMBL" id="AP023322">
    <property type="protein sequence ID" value="BCI61999.1"/>
    <property type="molecule type" value="Genomic_DNA"/>
</dbReference>
<accession>A0A7G1HQK2</accession>
<proteinExistence type="predicted"/>
<evidence type="ECO:0000313" key="4">
    <source>
        <dbReference type="Proteomes" id="UP000594042"/>
    </source>
</evidence>
<dbReference type="InterPro" id="IPR036890">
    <property type="entry name" value="HATPase_C_sf"/>
</dbReference>
<keyword evidence="1" id="KW-1133">Transmembrane helix</keyword>
<name>A0A7G1HQK2_9BACT</name>
<reference evidence="4" key="1">
    <citation type="submission" date="2020-07" db="EMBL/GenBank/DDBJ databases">
        <title>Complete genome sequencing of Coprobacter sp. strain 2CBH44.</title>
        <authorList>
            <person name="Sakamoto M."/>
            <person name="Murakami T."/>
            <person name="Mori H."/>
        </authorList>
    </citation>
    <scope>NUCLEOTIDE SEQUENCE [LARGE SCALE GENOMIC DNA]</scope>
    <source>
        <strain evidence="4">2CBH44</strain>
    </source>
</reference>
<feature type="transmembrane region" description="Helical" evidence="1">
    <location>
        <begin position="100"/>
        <end position="124"/>
    </location>
</feature>
<dbReference type="InterPro" id="IPR050640">
    <property type="entry name" value="Bact_2-comp_sensor_kinase"/>
</dbReference>
<evidence type="ECO:0000259" key="2">
    <source>
        <dbReference type="Pfam" id="PF06580"/>
    </source>
</evidence>
<feature type="domain" description="Signal transduction histidine kinase internal region" evidence="2">
    <location>
        <begin position="184"/>
        <end position="262"/>
    </location>
</feature>
<gene>
    <name evidence="3" type="ORF">Cop2CBH44_03520</name>
</gene>
<dbReference type="KEGG" id="copr:Cop2CBH44_03520"/>
<sequence length="371" mass="42727">MKRILYLCSYVGTQIKTTMCVTNRKYVQLTVVVSLAVSFLIHFPELVSLSDAQEQRTLFPDMSLADVLFEVGYAFLSLLALFVVNTVFFKFNRPNTRMTWWKVALSFILVWLLSKALGGAFVFLHHHFSIPAIDATVHHYLHPVRDFMMSIVVTGTCYIYYLTAQWQAMLLQNGELQAENVRNQYQALKNQLNPHMLFNSLNTLQSLVREGPERAQDYICQLSHVLRYTLKENDTHVVTLREEMDFVEAYIYLMKMRYEDNLHFIVEVDSRCLDYVLPPLSIQTLVENAVKHNEISSRKPFVIEIGIIRSPADGTFSLFVENVLQPRRTVSSGTGIGLVNLAKRYELLLGKEIKITEADGRFRVCIPLMKP</sequence>
<feature type="transmembrane region" description="Helical" evidence="1">
    <location>
        <begin position="26"/>
        <end position="47"/>
    </location>
</feature>
<keyword evidence="3" id="KW-0808">Transferase</keyword>
<keyword evidence="4" id="KW-1185">Reference proteome</keyword>
<dbReference type="AlphaFoldDB" id="A0A7G1HQK2"/>
<evidence type="ECO:0000313" key="3">
    <source>
        <dbReference type="EMBL" id="BCI61999.1"/>
    </source>
</evidence>
<feature type="transmembrane region" description="Helical" evidence="1">
    <location>
        <begin position="67"/>
        <end position="88"/>
    </location>
</feature>
<dbReference type="PANTHER" id="PTHR34220">
    <property type="entry name" value="SENSOR HISTIDINE KINASE YPDA"/>
    <property type="match status" value="1"/>
</dbReference>
<dbReference type="SUPFAM" id="SSF55874">
    <property type="entry name" value="ATPase domain of HSP90 chaperone/DNA topoisomerase II/histidine kinase"/>
    <property type="match status" value="1"/>
</dbReference>
<protein>
    <submittedName>
        <fullName evidence="3">Histidine kinase</fullName>
    </submittedName>
</protein>
<keyword evidence="3" id="KW-0418">Kinase</keyword>
<dbReference type="InterPro" id="IPR010559">
    <property type="entry name" value="Sig_transdc_His_kin_internal"/>
</dbReference>
<keyword evidence="1" id="KW-0812">Transmembrane</keyword>
<dbReference type="Pfam" id="PF06580">
    <property type="entry name" value="His_kinase"/>
    <property type="match status" value="1"/>
</dbReference>